<feature type="compositionally biased region" description="Basic and acidic residues" evidence="1">
    <location>
        <begin position="129"/>
        <end position="139"/>
    </location>
</feature>
<feature type="signal peptide" evidence="2">
    <location>
        <begin position="1"/>
        <end position="17"/>
    </location>
</feature>
<gene>
    <name evidence="3" type="ORF">SCAR479_11721</name>
</gene>
<evidence type="ECO:0000313" key="3">
    <source>
        <dbReference type="EMBL" id="KAK9771650.1"/>
    </source>
</evidence>
<organism evidence="3 4">
    <name type="scientific">Seiridium cardinale</name>
    <dbReference type="NCBI Taxonomy" id="138064"/>
    <lineage>
        <taxon>Eukaryota</taxon>
        <taxon>Fungi</taxon>
        <taxon>Dikarya</taxon>
        <taxon>Ascomycota</taxon>
        <taxon>Pezizomycotina</taxon>
        <taxon>Sordariomycetes</taxon>
        <taxon>Xylariomycetidae</taxon>
        <taxon>Amphisphaeriales</taxon>
        <taxon>Sporocadaceae</taxon>
        <taxon>Seiridium</taxon>
    </lineage>
</organism>
<dbReference type="EMBL" id="JARVKM010000072">
    <property type="protein sequence ID" value="KAK9771650.1"/>
    <property type="molecule type" value="Genomic_DNA"/>
</dbReference>
<keyword evidence="4" id="KW-1185">Reference proteome</keyword>
<evidence type="ECO:0000256" key="1">
    <source>
        <dbReference type="SAM" id="MobiDB-lite"/>
    </source>
</evidence>
<reference evidence="3 4" key="1">
    <citation type="submission" date="2024-02" db="EMBL/GenBank/DDBJ databases">
        <title>First draft genome assembly of two strains of Seiridium cardinale.</title>
        <authorList>
            <person name="Emiliani G."/>
            <person name="Scali E."/>
        </authorList>
    </citation>
    <scope>NUCLEOTIDE SEQUENCE [LARGE SCALE GENOMIC DNA]</scope>
    <source>
        <strain evidence="3 4">BM-138-000479</strain>
    </source>
</reference>
<evidence type="ECO:0000256" key="2">
    <source>
        <dbReference type="SAM" id="SignalP"/>
    </source>
</evidence>
<feature type="compositionally biased region" description="Gly residues" evidence="1">
    <location>
        <begin position="104"/>
        <end position="124"/>
    </location>
</feature>
<feature type="region of interest" description="Disordered" evidence="1">
    <location>
        <begin position="26"/>
        <end position="145"/>
    </location>
</feature>
<sequence length="145" mass="14588">MKYTAVLGLFFAAIAVADLPYGMPGDKRENEHTLPAPPPWTAPGTGKPTGTGHHRPPPTGGAYPTGGPHHPGGPHPTGTGGGKPMHTVVKEANPKHTTLKTVTGTGGPKGTGHGGHGHHTGTGSGPKPTGDHTWTKPEKPTAPAA</sequence>
<proteinExistence type="predicted"/>
<comment type="caution">
    <text evidence="3">The sequence shown here is derived from an EMBL/GenBank/DDBJ whole genome shotgun (WGS) entry which is preliminary data.</text>
</comment>
<keyword evidence="2" id="KW-0732">Signal</keyword>
<evidence type="ECO:0000313" key="4">
    <source>
        <dbReference type="Proteomes" id="UP001465668"/>
    </source>
</evidence>
<accession>A0ABR2XD40</accession>
<dbReference type="Proteomes" id="UP001465668">
    <property type="component" value="Unassembled WGS sequence"/>
</dbReference>
<feature type="chain" id="PRO_5045325291" evidence="2">
    <location>
        <begin position="18"/>
        <end position="145"/>
    </location>
</feature>
<feature type="compositionally biased region" description="Low complexity" evidence="1">
    <location>
        <begin position="42"/>
        <end position="51"/>
    </location>
</feature>
<protein>
    <submittedName>
        <fullName evidence="3">Uncharacterized protein</fullName>
    </submittedName>
</protein>
<name>A0ABR2XD40_9PEZI</name>